<protein>
    <recommendedName>
        <fullName evidence="3">Papain-like cysteine peptidase</fullName>
    </recommendedName>
</protein>
<dbReference type="RefSeq" id="WP_189823054.1">
    <property type="nucleotide sequence ID" value="NZ_BMVC01000003.1"/>
</dbReference>
<dbReference type="AlphaFoldDB" id="A0A918WV70"/>
<evidence type="ECO:0000313" key="1">
    <source>
        <dbReference type="EMBL" id="GHC87229.1"/>
    </source>
</evidence>
<sequence length="213" mass="24386">MPPPPYDTCVGLGYHCESTHQIRRITGTDRAHFFDWLDLDYASVLALLETDFRDVLRTGASEPFSDGHCAHDRGTGIRFFHEFHPAAGDRLTQQDIDRQLPSVREKFQHLAERWRKRTRSDERTLYVHHDAFDELTDADLARLPKLLAHRYPGHRFAVLWLRRTPPASTAALPPGVVWDTVPEVPGRWQGSDADWDRVFGALDPVALWPTTPS</sequence>
<comment type="caution">
    <text evidence="1">The sequence shown here is derived from an EMBL/GenBank/DDBJ whole genome shotgun (WGS) entry which is preliminary data.</text>
</comment>
<evidence type="ECO:0000313" key="2">
    <source>
        <dbReference type="Proteomes" id="UP000638353"/>
    </source>
</evidence>
<reference evidence="1" key="2">
    <citation type="submission" date="2020-09" db="EMBL/GenBank/DDBJ databases">
        <authorList>
            <person name="Sun Q."/>
            <person name="Ohkuma M."/>
        </authorList>
    </citation>
    <scope>NUCLEOTIDE SEQUENCE</scope>
    <source>
        <strain evidence="1">JCM 4637</strain>
    </source>
</reference>
<name>A0A918WV70_9ACTN</name>
<organism evidence="1 2">
    <name type="scientific">Streptomyces finlayi</name>
    <dbReference type="NCBI Taxonomy" id="67296"/>
    <lineage>
        <taxon>Bacteria</taxon>
        <taxon>Bacillati</taxon>
        <taxon>Actinomycetota</taxon>
        <taxon>Actinomycetes</taxon>
        <taxon>Kitasatosporales</taxon>
        <taxon>Streptomycetaceae</taxon>
        <taxon>Streptomyces</taxon>
    </lineage>
</organism>
<evidence type="ECO:0008006" key="3">
    <source>
        <dbReference type="Google" id="ProtNLM"/>
    </source>
</evidence>
<accession>A0A918WV70</accession>
<reference evidence="1" key="1">
    <citation type="journal article" date="2014" name="Int. J. Syst. Evol. Microbiol.">
        <title>Complete genome sequence of Corynebacterium casei LMG S-19264T (=DSM 44701T), isolated from a smear-ripened cheese.</title>
        <authorList>
            <consortium name="US DOE Joint Genome Institute (JGI-PGF)"/>
            <person name="Walter F."/>
            <person name="Albersmeier A."/>
            <person name="Kalinowski J."/>
            <person name="Ruckert C."/>
        </authorList>
    </citation>
    <scope>NUCLEOTIDE SEQUENCE</scope>
    <source>
        <strain evidence="1">JCM 4637</strain>
    </source>
</reference>
<dbReference type="Proteomes" id="UP000638353">
    <property type="component" value="Unassembled WGS sequence"/>
</dbReference>
<proteinExistence type="predicted"/>
<gene>
    <name evidence="1" type="ORF">GCM10010334_18910</name>
</gene>
<dbReference type="EMBL" id="BMVC01000003">
    <property type="protein sequence ID" value="GHC87229.1"/>
    <property type="molecule type" value="Genomic_DNA"/>
</dbReference>